<keyword evidence="2" id="KW-0472">Membrane</keyword>
<feature type="region of interest" description="Disordered" evidence="1">
    <location>
        <begin position="81"/>
        <end position="121"/>
    </location>
</feature>
<sequence length="864" mass="93904">MTDPTDKKINEKRDNLDAMLDEADASFLPMNEFQDDEDTIDRLLMNTDFDVDNTLIPTEANKDIDELDDFLSFDDFRADFNEPKIDRQDSPQAAEVEAEPTEQAVRRSSFTQSNESEGDEDALDRLLMSVNFDADGAPVYSDIGVLEELEQVAENPSTVVDDALGASASEDFVVDAPDDFSDFSDFMDADIIPSADDVVALSDEVDDFSGVDVDESDLLQDDEVETSADLIAPNDEPLAADNDDLLPDVGLDTADLLAQADGKIEFPGDVAVLSDEVDDFSGVDVDESDLLQDDEVETSADLIAPNDELLAADNDDLLPDVGLDTADVLAQADEKTEAVDEVVALPAEMDDFSGYGDDFDTSDMIQDDENSFANLLADAGFDSEDALEPTAGKKDAMGDDSDLNKIDDFFQLDEVSDDFSKEMEATQLADTDNSSDKEDDFLLPDFDITADMDISDIGSDAGIQEDEFADAFGDSDFLNEDVAMQAFESELQPGGNEAVVEAKPKQTVDTIVDDTEDVQMSPFGFEREDIKKQLEDAGNKVKKAKLFGYVALGFGVVALSAAAGLGVMTYSAKTEVSKLTEDVSALEADLAKIVANNPNAEINAMVNSVVQLNQQVYSFITELKGNPQFPVDLLTTKVPDITVKQDRVSKALDMLQVKIGDLEEKVSLAPLDVEPAKVEVEPAPAPVKEGNTQEHVLAKDGITNEHVLAKDGITNEHGQIKEKAIHETAPAKVAVIPEILPAKVETKPEVVLAKEKVKPKMVTAKPAYAAKPVSKPDARQAIKQQAYGEWGVNLIAFKQEWFARSKAAEFARLGVFSEVVPVREQNVTMYRLRVGGFKSKADALSNTAKLKKSLNLDSVWVSDN</sequence>
<evidence type="ECO:0000256" key="2">
    <source>
        <dbReference type="SAM" id="Phobius"/>
    </source>
</evidence>
<dbReference type="Proteomes" id="UP001160519">
    <property type="component" value="Unassembled WGS sequence"/>
</dbReference>
<keyword evidence="2" id="KW-1133">Transmembrane helix</keyword>
<dbReference type="PROSITE" id="PS51724">
    <property type="entry name" value="SPOR"/>
    <property type="match status" value="1"/>
</dbReference>
<reference evidence="4" key="1">
    <citation type="submission" date="2023-01" db="EMBL/GenBank/DDBJ databases">
        <title>Biogeochemical cycle of methane in antarctic sediments.</title>
        <authorList>
            <person name="Roldan D.M."/>
            <person name="Menes R.J."/>
        </authorList>
    </citation>
    <scope>NUCLEOTIDE SEQUENCE [LARGE SCALE GENOMIC DNA]</scope>
    <source>
        <strain evidence="4">K-2018 MAG008</strain>
    </source>
</reference>
<feature type="compositionally biased region" description="Polar residues" evidence="1">
    <location>
        <begin position="106"/>
        <end position="115"/>
    </location>
</feature>
<dbReference type="GO" id="GO:0042834">
    <property type="term" value="F:peptidoglycan binding"/>
    <property type="evidence" value="ECO:0007669"/>
    <property type="project" value="InterPro"/>
</dbReference>
<name>A0AA43Q7V8_9GAMM</name>
<dbReference type="Pfam" id="PF05036">
    <property type="entry name" value="SPOR"/>
    <property type="match status" value="1"/>
</dbReference>
<dbReference type="AlphaFoldDB" id="A0AA43Q7V8"/>
<feature type="transmembrane region" description="Helical" evidence="2">
    <location>
        <begin position="546"/>
        <end position="568"/>
    </location>
</feature>
<evidence type="ECO:0000313" key="4">
    <source>
        <dbReference type="EMBL" id="MDI1232197.1"/>
    </source>
</evidence>
<proteinExistence type="predicted"/>
<keyword evidence="2" id="KW-0812">Transmembrane</keyword>
<keyword evidence="5" id="KW-1185">Reference proteome</keyword>
<dbReference type="SUPFAM" id="SSF110997">
    <property type="entry name" value="Sporulation related repeat"/>
    <property type="match status" value="1"/>
</dbReference>
<gene>
    <name evidence="4" type="ORF">PSU93_13710</name>
</gene>
<dbReference type="InterPro" id="IPR036680">
    <property type="entry name" value="SPOR-like_sf"/>
</dbReference>
<evidence type="ECO:0000259" key="3">
    <source>
        <dbReference type="PROSITE" id="PS51724"/>
    </source>
</evidence>
<accession>A0AA43Q7V8</accession>
<protein>
    <submittedName>
        <fullName evidence="4">SPOR domain-containing protein</fullName>
    </submittedName>
</protein>
<dbReference type="EMBL" id="JAQSDF010000066">
    <property type="protein sequence ID" value="MDI1232197.1"/>
    <property type="molecule type" value="Genomic_DNA"/>
</dbReference>
<dbReference type="Gene3D" id="3.30.70.1070">
    <property type="entry name" value="Sporulation related repeat"/>
    <property type="match status" value="1"/>
</dbReference>
<dbReference type="InterPro" id="IPR007730">
    <property type="entry name" value="SPOR-like_dom"/>
</dbReference>
<comment type="caution">
    <text evidence="4">The sequence shown here is derived from an EMBL/GenBank/DDBJ whole genome shotgun (WGS) entry which is preliminary data.</text>
</comment>
<evidence type="ECO:0000256" key="1">
    <source>
        <dbReference type="SAM" id="MobiDB-lite"/>
    </source>
</evidence>
<evidence type="ECO:0000313" key="5">
    <source>
        <dbReference type="Proteomes" id="UP001160519"/>
    </source>
</evidence>
<organism evidence="4 5">
    <name type="scientific">Candidatus Methylobacter titanis</name>
    <dbReference type="NCBI Taxonomy" id="3053457"/>
    <lineage>
        <taxon>Bacteria</taxon>
        <taxon>Pseudomonadati</taxon>
        <taxon>Pseudomonadota</taxon>
        <taxon>Gammaproteobacteria</taxon>
        <taxon>Methylococcales</taxon>
        <taxon>Methylococcaceae</taxon>
        <taxon>Methylobacter</taxon>
    </lineage>
</organism>
<feature type="domain" description="SPOR" evidence="3">
    <location>
        <begin position="784"/>
        <end position="863"/>
    </location>
</feature>